<organism evidence="1 2">
    <name type="scientific">Candidatus Berkelbacteria bacterium Gr01-1014_85</name>
    <dbReference type="NCBI Taxonomy" id="2017150"/>
    <lineage>
        <taxon>Bacteria</taxon>
        <taxon>Candidatus Berkelbacteria</taxon>
    </lineage>
</organism>
<comment type="caution">
    <text evidence="1">The sequence shown here is derived from an EMBL/GenBank/DDBJ whole genome shotgun (WGS) entry which is preliminary data.</text>
</comment>
<sequence length="85" mass="9032">MVGGLSPVEGNQVDQALKQAYNRAGITDDLASQTRPAPLLSDLARELATLPGTQELLVKLQTYINGTFAGLLNHPTNIDLGQGFI</sequence>
<dbReference type="EMBL" id="VMFD01000081">
    <property type="protein sequence ID" value="TSC64858.1"/>
    <property type="molecule type" value="Genomic_DNA"/>
</dbReference>
<evidence type="ECO:0000313" key="1">
    <source>
        <dbReference type="EMBL" id="TSC64858.1"/>
    </source>
</evidence>
<accession>A0A554J957</accession>
<protein>
    <submittedName>
        <fullName evidence="1">Uncharacterized protein</fullName>
    </submittedName>
</protein>
<gene>
    <name evidence="1" type="ORF">CEO22_684</name>
</gene>
<evidence type="ECO:0000313" key="2">
    <source>
        <dbReference type="Proteomes" id="UP000316253"/>
    </source>
</evidence>
<reference evidence="1 2" key="1">
    <citation type="submission" date="2017-08" db="EMBL/GenBank/DDBJ databases">
        <title>Mechanisms for carbon and nitrogen cycling indicate functional differentiation within the Candidate Phyla Radiation.</title>
        <authorList>
            <person name="Danczak R.E."/>
            <person name="Johnston M.D."/>
            <person name="Kenah C."/>
            <person name="Slattery M."/>
            <person name="Wrighton K.C."/>
            <person name="Wilkins M.J."/>
        </authorList>
    </citation>
    <scope>NUCLEOTIDE SEQUENCE [LARGE SCALE GENOMIC DNA]</scope>
    <source>
        <strain evidence="1">Gr01-1014_85</strain>
    </source>
</reference>
<dbReference type="Gene3D" id="1.10.8.730">
    <property type="match status" value="1"/>
</dbReference>
<dbReference type="AlphaFoldDB" id="A0A554J957"/>
<dbReference type="Proteomes" id="UP000316253">
    <property type="component" value="Unassembled WGS sequence"/>
</dbReference>
<name>A0A554J957_9BACT</name>
<feature type="non-terminal residue" evidence="1">
    <location>
        <position position="85"/>
    </location>
</feature>
<proteinExistence type="predicted"/>